<dbReference type="AlphaFoldDB" id="A0A0N7M860"/>
<proteinExistence type="predicted"/>
<organism evidence="2 3">
    <name type="scientific">Shimia thalassica</name>
    <dbReference type="NCBI Taxonomy" id="1715693"/>
    <lineage>
        <taxon>Bacteria</taxon>
        <taxon>Pseudomonadati</taxon>
        <taxon>Pseudomonadota</taxon>
        <taxon>Alphaproteobacteria</taxon>
        <taxon>Rhodobacterales</taxon>
        <taxon>Roseobacteraceae</taxon>
    </lineage>
</organism>
<dbReference type="SUPFAM" id="SSF53795">
    <property type="entry name" value="PEP carboxykinase-like"/>
    <property type="match status" value="1"/>
</dbReference>
<sequence length="151" mass="16013">MEQGQSLSDLHSDGMQLLHATSVACHGKAVLIQGCSGTGKSTLALQLIALGGVLVADDRTQLWQGHTSLMVDAPDRLRGLIEARGVGILRAVPAGPTPLALVVDLDELEKDRLPERHETMLLGQSVPLLRGVSEPHFAPAILQLLAHGREA</sequence>
<dbReference type="Pfam" id="PF07475">
    <property type="entry name" value="Hpr_kinase_C"/>
    <property type="match status" value="1"/>
</dbReference>
<gene>
    <name evidence="2" type="primary">hprK</name>
    <name evidence="2" type="ORF">PH7735_00322</name>
</gene>
<dbReference type="GeneID" id="83879413"/>
<dbReference type="EC" id="2.7.11.-" evidence="2"/>
<dbReference type="GO" id="GO:0000155">
    <property type="term" value="F:phosphorelay sensor kinase activity"/>
    <property type="evidence" value="ECO:0007669"/>
    <property type="project" value="InterPro"/>
</dbReference>
<keyword evidence="2" id="KW-0808">Transferase</keyword>
<accession>A0A0N7M860</accession>
<evidence type="ECO:0000313" key="3">
    <source>
        <dbReference type="Proteomes" id="UP000051870"/>
    </source>
</evidence>
<dbReference type="GO" id="GO:0005524">
    <property type="term" value="F:ATP binding"/>
    <property type="evidence" value="ECO:0007669"/>
    <property type="project" value="InterPro"/>
</dbReference>
<keyword evidence="3" id="KW-1185">Reference proteome</keyword>
<dbReference type="Gene3D" id="3.40.50.300">
    <property type="entry name" value="P-loop containing nucleotide triphosphate hydrolases"/>
    <property type="match status" value="1"/>
</dbReference>
<dbReference type="RefSeq" id="WP_082645102.1">
    <property type="nucleotide sequence ID" value="NZ_CYTW01000001.1"/>
</dbReference>
<dbReference type="InterPro" id="IPR027417">
    <property type="entry name" value="P-loop_NTPase"/>
</dbReference>
<name>A0A0N7M860_9RHOB</name>
<dbReference type="Proteomes" id="UP000051870">
    <property type="component" value="Unassembled WGS sequence"/>
</dbReference>
<dbReference type="STRING" id="1715693.PH7735_00322"/>
<feature type="domain" description="HPr kinase/phosphorylase C-terminal" evidence="1">
    <location>
        <begin position="17"/>
        <end position="90"/>
    </location>
</feature>
<evidence type="ECO:0000259" key="1">
    <source>
        <dbReference type="Pfam" id="PF07475"/>
    </source>
</evidence>
<reference evidence="3" key="1">
    <citation type="submission" date="2015-09" db="EMBL/GenBank/DDBJ databases">
        <authorList>
            <person name="Rodrigo-Torres Lidia"/>
            <person name="Arahal R.David."/>
        </authorList>
    </citation>
    <scope>NUCLEOTIDE SEQUENCE [LARGE SCALE GENOMIC DNA]</scope>
    <source>
        <strain evidence="3">CECT 7735</strain>
    </source>
</reference>
<dbReference type="EMBL" id="CYTW01000001">
    <property type="protein sequence ID" value="CUJ83967.1"/>
    <property type="molecule type" value="Genomic_DNA"/>
</dbReference>
<protein>
    <submittedName>
        <fullName evidence="2">HPr kinase/phosphorylase</fullName>
        <ecNumber evidence="2">2.7.11.-</ecNumber>
    </submittedName>
</protein>
<dbReference type="GO" id="GO:0006109">
    <property type="term" value="P:regulation of carbohydrate metabolic process"/>
    <property type="evidence" value="ECO:0007669"/>
    <property type="project" value="InterPro"/>
</dbReference>
<keyword evidence="2" id="KW-0418">Kinase</keyword>
<evidence type="ECO:0000313" key="2">
    <source>
        <dbReference type="EMBL" id="CUJ83967.1"/>
    </source>
</evidence>
<dbReference type="InterPro" id="IPR011104">
    <property type="entry name" value="Hpr_kin/Pase_C"/>
</dbReference>